<dbReference type="GO" id="GO:0005886">
    <property type="term" value="C:plasma membrane"/>
    <property type="evidence" value="ECO:0007669"/>
    <property type="project" value="UniProtKB-SubCell"/>
</dbReference>
<feature type="transmembrane region" description="Helical" evidence="2">
    <location>
        <begin position="35"/>
        <end position="55"/>
    </location>
</feature>
<feature type="transmembrane region" description="Helical" evidence="2">
    <location>
        <begin position="578"/>
        <end position="597"/>
    </location>
</feature>
<feature type="transmembrane region" description="Helical" evidence="2">
    <location>
        <begin position="170"/>
        <end position="191"/>
    </location>
</feature>
<dbReference type="NCBIfam" id="TIGR02123">
    <property type="entry name" value="TRAP_fused"/>
    <property type="match status" value="1"/>
</dbReference>
<dbReference type="EMBL" id="LJYW01000001">
    <property type="protein sequence ID" value="KPL54970.1"/>
    <property type="molecule type" value="Genomic_DNA"/>
</dbReference>
<feature type="transmembrane region" description="Helical" evidence="2">
    <location>
        <begin position="100"/>
        <end position="118"/>
    </location>
</feature>
<proteinExistence type="predicted"/>
<comment type="function">
    <text evidence="1">Part of the tripartite ATP-independent periplasmic (TRAP) transport system.</text>
</comment>
<feature type="transmembrane region" description="Helical" evidence="2">
    <location>
        <begin position="257"/>
        <end position="283"/>
    </location>
</feature>
<dbReference type="Pfam" id="PF06808">
    <property type="entry name" value="DctM"/>
    <property type="match status" value="1"/>
</dbReference>
<feature type="transmembrane region" description="Helical" evidence="2">
    <location>
        <begin position="603"/>
        <end position="620"/>
    </location>
</feature>
<dbReference type="InterPro" id="IPR011853">
    <property type="entry name" value="TRAP_DctM-Dct_fused"/>
</dbReference>
<keyword evidence="5" id="KW-1185">Reference proteome</keyword>
<reference evidence="4 5" key="1">
    <citation type="submission" date="2015-09" db="EMBL/GenBank/DDBJ databases">
        <authorList>
            <person name="Jackson K.R."/>
            <person name="Lunt B.L."/>
            <person name="Fisher J.N.B."/>
            <person name="Gardner A.V."/>
            <person name="Bailey M.E."/>
            <person name="Deus L.M."/>
            <person name="Earl A.S."/>
            <person name="Gibby P.D."/>
            <person name="Hartmann K.A."/>
            <person name="Liu J.E."/>
            <person name="Manci A.M."/>
            <person name="Nielsen D.A."/>
            <person name="Solomon M.B."/>
            <person name="Breakwell D.P."/>
            <person name="Burnett S.H."/>
            <person name="Grose J.H."/>
        </authorList>
    </citation>
    <scope>NUCLEOTIDE SEQUENCE [LARGE SCALE GENOMIC DNA]</scope>
    <source>
        <strain evidence="4 5">16</strain>
    </source>
</reference>
<keyword evidence="2" id="KW-1133">Transmembrane helix</keyword>
<feature type="transmembrane region" description="Helical" evidence="2">
    <location>
        <begin position="467"/>
        <end position="491"/>
    </location>
</feature>
<organism evidence="4 5">
    <name type="scientific">Prosthecodimorpha hirschii</name>
    <dbReference type="NCBI Taxonomy" id="665126"/>
    <lineage>
        <taxon>Bacteria</taxon>
        <taxon>Pseudomonadati</taxon>
        <taxon>Pseudomonadota</taxon>
        <taxon>Alphaproteobacteria</taxon>
        <taxon>Hyphomicrobiales</taxon>
        <taxon>Ancalomicrobiaceae</taxon>
        <taxon>Prosthecodimorpha</taxon>
    </lineage>
</organism>
<gene>
    <name evidence="4" type="ORF">ABB55_24350</name>
</gene>
<accession>A0A0P6VQA1</accession>
<evidence type="ECO:0000259" key="3">
    <source>
        <dbReference type="Pfam" id="PF06808"/>
    </source>
</evidence>
<keyword evidence="2" id="KW-0812">Transmembrane</keyword>
<protein>
    <recommendedName>
        <fullName evidence="3">TRAP C4-dicarboxylate transport system permease DctM subunit domain-containing protein</fullName>
    </recommendedName>
</protein>
<keyword evidence="1" id="KW-0997">Cell inner membrane</keyword>
<feature type="transmembrane region" description="Helical" evidence="2">
    <location>
        <begin position="12"/>
        <end position="29"/>
    </location>
</feature>
<feature type="transmembrane region" description="Helical" evidence="2">
    <location>
        <begin position="125"/>
        <end position="150"/>
    </location>
</feature>
<keyword evidence="1" id="KW-1003">Cell membrane</keyword>
<feature type="transmembrane region" description="Helical" evidence="2">
    <location>
        <begin position="550"/>
        <end position="571"/>
    </location>
</feature>
<evidence type="ECO:0000256" key="1">
    <source>
        <dbReference type="RuleBase" id="RU369079"/>
    </source>
</evidence>
<dbReference type="InterPro" id="IPR010656">
    <property type="entry name" value="DctM"/>
</dbReference>
<dbReference type="GO" id="GO:0022857">
    <property type="term" value="F:transmembrane transporter activity"/>
    <property type="evidence" value="ECO:0007669"/>
    <property type="project" value="UniProtKB-UniRule"/>
</dbReference>
<evidence type="ECO:0000256" key="2">
    <source>
        <dbReference type="SAM" id="Phobius"/>
    </source>
</evidence>
<dbReference type="Proteomes" id="UP000048984">
    <property type="component" value="Unassembled WGS sequence"/>
</dbReference>
<sequence>MRSHVAGIPGKLLGAWILFAVFLHLYWAGTGYPEPLALAAMHLALFVPPVFLLFPANERSPKTKPSLFDYLLAVAALVPNVYIYWNQAELYERTMFIDPVSPLQLALGTAMTVTVVEATRRSISVTLAGLVVVVIAYMLLGHLLPGAWNYRQLSFAHVTEITYLSIGSGLYGPLTVMSATIVAVFLIFGSLMQGSGMSRLFGNFGAITGGRFTGGPAKVAVISSGLFGMMSGSSVANVVVTGSITIPMMKRLGFRPVFAAGLEAAASVGGPLVPPVMGAAAFIMSEMIAVPYSEIIKAAALGAVLYYINLIAVVHFEAKKLGIGAIPKAHLPSLRDIGRDLHLLVPLATLVTLMMLRFSPYLAAYWATITTVIIAALRQHTRMGLFRVLQHLRDGGYLIAMIVVAVTSAGIITAALSSTGVLLAFTGMIKSLGGQSLLLLSILIASTCLIIGVGIPTTPAYIITAAIGAPIVAELGVPLLAAHLFIFYFAVLADASPPVAPVADAAATIAGAPAVTTGFYACRFALGGFVGGLAYVFEPGLILRGSWLDILATLTALGCGLVLIAAGLAGYAWARLSILSRLALVSAGCLCCLAYQWPVIERAALGLFAIAILILLGRLMEARGLTTPLRPAEPVVLEGERP</sequence>
<dbReference type="PANTHER" id="PTHR43849">
    <property type="entry name" value="BLL3936 PROTEIN"/>
    <property type="match status" value="1"/>
</dbReference>
<feature type="transmembrane region" description="Helical" evidence="2">
    <location>
        <begin position="67"/>
        <end position="85"/>
    </location>
</feature>
<feature type="transmembrane region" description="Helical" evidence="2">
    <location>
        <begin position="398"/>
        <end position="425"/>
    </location>
</feature>
<feature type="transmembrane region" description="Helical" evidence="2">
    <location>
        <begin position="437"/>
        <end position="455"/>
    </location>
</feature>
<reference evidence="4 5" key="2">
    <citation type="submission" date="2015-10" db="EMBL/GenBank/DDBJ databases">
        <title>Draft Genome Sequence of Prosthecomicrobium hirschii ATCC 27832.</title>
        <authorList>
            <person name="Daniel J."/>
            <person name="Givan S.A."/>
            <person name="Brun Y.V."/>
            <person name="Brown P.J."/>
        </authorList>
    </citation>
    <scope>NUCLEOTIDE SEQUENCE [LARGE SCALE GENOMIC DNA]</scope>
    <source>
        <strain evidence="4 5">16</strain>
    </source>
</reference>
<evidence type="ECO:0000313" key="5">
    <source>
        <dbReference type="Proteomes" id="UP000048984"/>
    </source>
</evidence>
<feature type="transmembrane region" description="Helical" evidence="2">
    <location>
        <begin position="295"/>
        <end position="316"/>
    </location>
</feature>
<evidence type="ECO:0000313" key="4">
    <source>
        <dbReference type="EMBL" id="KPL54970.1"/>
    </source>
</evidence>
<comment type="subcellular location">
    <subcellularLocation>
        <location evidence="1">Cell inner membrane</location>
        <topology evidence="1">Multi-pass membrane protein</topology>
    </subcellularLocation>
</comment>
<feature type="domain" description="TRAP C4-dicarboxylate transport system permease DctM subunit" evidence="3">
    <location>
        <begin position="111"/>
        <end position="526"/>
    </location>
</feature>
<keyword evidence="1" id="KW-0813">Transport</keyword>
<feature type="transmembrane region" description="Helical" evidence="2">
    <location>
        <begin position="361"/>
        <end position="377"/>
    </location>
</feature>
<comment type="caution">
    <text evidence="4">The sequence shown here is derived from an EMBL/GenBank/DDBJ whole genome shotgun (WGS) entry which is preliminary data.</text>
</comment>
<dbReference type="AlphaFoldDB" id="A0A0P6VQA1"/>
<dbReference type="STRING" id="665126.ABB55_24350"/>
<keyword evidence="2" id="KW-0472">Membrane</keyword>
<dbReference type="PANTHER" id="PTHR43849:SF2">
    <property type="entry name" value="BLL3936 PROTEIN"/>
    <property type="match status" value="1"/>
</dbReference>
<name>A0A0P6VQA1_9HYPH</name>
<dbReference type="RefSeq" id="WP_054361136.1">
    <property type="nucleotide sequence ID" value="NZ_LJYW01000001.1"/>
</dbReference>